<dbReference type="GO" id="GO:0019706">
    <property type="term" value="F:protein-cysteine S-palmitoyltransferase activity"/>
    <property type="evidence" value="ECO:0007669"/>
    <property type="project" value="UniProtKB-EC"/>
</dbReference>
<feature type="compositionally biased region" description="Polar residues" evidence="9">
    <location>
        <begin position="619"/>
        <end position="630"/>
    </location>
</feature>
<comment type="similarity">
    <text evidence="2 8">Belongs to the DHHC palmitoyltransferase family.</text>
</comment>
<feature type="region of interest" description="Disordered" evidence="9">
    <location>
        <begin position="591"/>
        <end position="630"/>
    </location>
</feature>
<gene>
    <name evidence="11" type="ORF">M0R45_025586</name>
</gene>
<dbReference type="Pfam" id="PF01529">
    <property type="entry name" value="DHHC"/>
    <property type="match status" value="1"/>
</dbReference>
<feature type="region of interest" description="Disordered" evidence="9">
    <location>
        <begin position="346"/>
        <end position="373"/>
    </location>
</feature>
<sequence length="630" mass="68689">MARRHGWELPAHTFQVVAITVFFLLTVAYYAFFAPFLGNDIYEYVAIGVYSALVLSVFILYVRCTAIDPADPGILLEGDKTFSHKANNDTDIPGNIFNNGGKLDMHGSSWCSKVGGFFCGCLVREDCRKGDDLLQLQQQSGEDPLFCTLCNAEVRKFSKHCRSCDKCVDGFDHHCRWLNNCVGRKNYITFVSLMAASLVWLIVECGVGIAVLVRCFADRKSMERQIADRLGVGFSEPPFATVVAICTAISFLAIYPLAELLFFHIILIRKGITTYEYVVAMRTQSEPPGPSVDGGDQQSMASSPTSSAVTAISGRSSLGMNLQHKGSWCTPPRIFVDHQDEIIPHLEPGRLPSTLDPDAIQQPDKAKKLPQRPVRISAWRLAKLDANEATKAAAKARASSSVLRPISSQHHPYEADYVSSNVSGSSPTSTDQGFKDRNARAGTSKVSPKSSYPPSRASREDVETGRYTASNLSSPHVSSLAPSPLEQKSSNVDKFNPIYQSSNDQSPLSEKQSKGNGHVGQIPTEKGDSTLQGNKRSVIIWDPVAGRFVSSSRPVGSSSGAELLYTGQSIFFGGPVLNEPSARGTRNIGTLASEHDRSSTYQQGRSQRGGQLPVFVPSDSEQNQFSSRLI</sequence>
<evidence type="ECO:0000256" key="9">
    <source>
        <dbReference type="SAM" id="MobiDB-lite"/>
    </source>
</evidence>
<evidence type="ECO:0000256" key="5">
    <source>
        <dbReference type="ARBA" id="ARBA00022989"/>
    </source>
</evidence>
<protein>
    <recommendedName>
        <fullName evidence="8">S-acyltransferase</fullName>
        <ecNumber evidence="8">2.3.1.225</ecNumber>
    </recommendedName>
    <alternativeName>
        <fullName evidence="8">Palmitoyltransferase</fullName>
    </alternativeName>
</protein>
<feature type="transmembrane region" description="Helical" evidence="8">
    <location>
        <begin position="239"/>
        <end position="263"/>
    </location>
</feature>
<dbReference type="Proteomes" id="UP001457282">
    <property type="component" value="Unassembled WGS sequence"/>
</dbReference>
<dbReference type="EC" id="2.3.1.225" evidence="8"/>
<comment type="caution">
    <text evidence="11">The sequence shown here is derived from an EMBL/GenBank/DDBJ whole genome shotgun (WGS) entry which is preliminary data.</text>
</comment>
<comment type="subcellular location">
    <subcellularLocation>
        <location evidence="1">Endomembrane system</location>
        <topology evidence="1">Multi-pass membrane protein</topology>
    </subcellularLocation>
</comment>
<evidence type="ECO:0000256" key="2">
    <source>
        <dbReference type="ARBA" id="ARBA00008574"/>
    </source>
</evidence>
<evidence type="ECO:0000259" key="10">
    <source>
        <dbReference type="Pfam" id="PF01529"/>
    </source>
</evidence>
<dbReference type="PANTHER" id="PTHR22883:SF316">
    <property type="entry name" value="PROTEIN S-ACYLTRANSFERASE 21"/>
    <property type="match status" value="1"/>
</dbReference>
<accession>A0AAW1WXH0</accession>
<feature type="transmembrane region" description="Helical" evidence="8">
    <location>
        <begin position="44"/>
        <end position="62"/>
    </location>
</feature>
<evidence type="ECO:0000256" key="7">
    <source>
        <dbReference type="ARBA" id="ARBA00023315"/>
    </source>
</evidence>
<keyword evidence="3 8" id="KW-0808">Transferase</keyword>
<reference evidence="11 12" key="1">
    <citation type="journal article" date="2023" name="G3 (Bethesda)">
        <title>A chromosome-length genome assembly and annotation of blackberry (Rubus argutus, cv. 'Hillquist').</title>
        <authorList>
            <person name="Bruna T."/>
            <person name="Aryal R."/>
            <person name="Dudchenko O."/>
            <person name="Sargent D.J."/>
            <person name="Mead D."/>
            <person name="Buti M."/>
            <person name="Cavallini A."/>
            <person name="Hytonen T."/>
            <person name="Andres J."/>
            <person name="Pham M."/>
            <person name="Weisz D."/>
            <person name="Mascagni F."/>
            <person name="Usai G."/>
            <person name="Natali L."/>
            <person name="Bassil N."/>
            <person name="Fernandez G.E."/>
            <person name="Lomsadze A."/>
            <person name="Armour M."/>
            <person name="Olukolu B."/>
            <person name="Poorten T."/>
            <person name="Britton C."/>
            <person name="Davik J."/>
            <person name="Ashrafi H."/>
            <person name="Aiden E.L."/>
            <person name="Borodovsky M."/>
            <person name="Worthington M."/>
        </authorList>
    </citation>
    <scope>NUCLEOTIDE SEQUENCE [LARGE SCALE GENOMIC DNA]</scope>
    <source>
        <strain evidence="11">PI 553951</strain>
    </source>
</reference>
<feature type="compositionally biased region" description="Low complexity" evidence="9">
    <location>
        <begin position="418"/>
        <end position="430"/>
    </location>
</feature>
<evidence type="ECO:0000256" key="1">
    <source>
        <dbReference type="ARBA" id="ARBA00004127"/>
    </source>
</evidence>
<keyword evidence="12" id="KW-1185">Reference proteome</keyword>
<dbReference type="InterPro" id="IPR001594">
    <property type="entry name" value="Palmitoyltrfase_DHHC"/>
</dbReference>
<dbReference type="PANTHER" id="PTHR22883">
    <property type="entry name" value="ZINC FINGER DHHC DOMAIN CONTAINING PROTEIN"/>
    <property type="match status" value="1"/>
</dbReference>
<evidence type="ECO:0000313" key="11">
    <source>
        <dbReference type="EMBL" id="KAK9928451.1"/>
    </source>
</evidence>
<comment type="domain">
    <text evidence="8">The DHHC domain is required for palmitoyltransferase activity.</text>
</comment>
<dbReference type="AlphaFoldDB" id="A0AAW1WXH0"/>
<dbReference type="GO" id="GO:0006612">
    <property type="term" value="P:protein targeting to membrane"/>
    <property type="evidence" value="ECO:0007669"/>
    <property type="project" value="TreeGrafter"/>
</dbReference>
<dbReference type="PROSITE" id="PS50216">
    <property type="entry name" value="DHHC"/>
    <property type="match status" value="1"/>
</dbReference>
<organism evidence="11 12">
    <name type="scientific">Rubus argutus</name>
    <name type="common">Southern blackberry</name>
    <dbReference type="NCBI Taxonomy" id="59490"/>
    <lineage>
        <taxon>Eukaryota</taxon>
        <taxon>Viridiplantae</taxon>
        <taxon>Streptophyta</taxon>
        <taxon>Embryophyta</taxon>
        <taxon>Tracheophyta</taxon>
        <taxon>Spermatophyta</taxon>
        <taxon>Magnoliopsida</taxon>
        <taxon>eudicotyledons</taxon>
        <taxon>Gunneridae</taxon>
        <taxon>Pentapetalae</taxon>
        <taxon>rosids</taxon>
        <taxon>fabids</taxon>
        <taxon>Rosales</taxon>
        <taxon>Rosaceae</taxon>
        <taxon>Rosoideae</taxon>
        <taxon>Rosoideae incertae sedis</taxon>
        <taxon>Rubus</taxon>
    </lineage>
</organism>
<evidence type="ECO:0000256" key="8">
    <source>
        <dbReference type="RuleBase" id="RU079119"/>
    </source>
</evidence>
<keyword evidence="6 8" id="KW-0472">Membrane</keyword>
<feature type="transmembrane region" description="Helical" evidence="8">
    <location>
        <begin position="187"/>
        <end position="213"/>
    </location>
</feature>
<feature type="domain" description="Palmitoyltransferase DHHC" evidence="10">
    <location>
        <begin position="144"/>
        <end position="278"/>
    </location>
</feature>
<feature type="region of interest" description="Disordered" evidence="9">
    <location>
        <begin position="286"/>
        <end position="306"/>
    </location>
</feature>
<feature type="region of interest" description="Disordered" evidence="9">
    <location>
        <begin position="417"/>
        <end position="534"/>
    </location>
</feature>
<feature type="compositionally biased region" description="Polar residues" evidence="9">
    <location>
        <begin position="599"/>
        <end position="609"/>
    </location>
</feature>
<keyword evidence="5 8" id="KW-1133">Transmembrane helix</keyword>
<comment type="catalytic activity">
    <reaction evidence="8">
        <text>L-cysteinyl-[protein] + hexadecanoyl-CoA = S-hexadecanoyl-L-cysteinyl-[protein] + CoA</text>
        <dbReference type="Rhea" id="RHEA:36683"/>
        <dbReference type="Rhea" id="RHEA-COMP:10131"/>
        <dbReference type="Rhea" id="RHEA-COMP:11032"/>
        <dbReference type="ChEBI" id="CHEBI:29950"/>
        <dbReference type="ChEBI" id="CHEBI:57287"/>
        <dbReference type="ChEBI" id="CHEBI:57379"/>
        <dbReference type="ChEBI" id="CHEBI:74151"/>
        <dbReference type="EC" id="2.3.1.225"/>
    </reaction>
</comment>
<proteinExistence type="inferred from homology"/>
<name>A0AAW1WXH0_RUBAR</name>
<dbReference type="EMBL" id="JBEDUW010000005">
    <property type="protein sequence ID" value="KAK9928451.1"/>
    <property type="molecule type" value="Genomic_DNA"/>
</dbReference>
<evidence type="ECO:0000256" key="4">
    <source>
        <dbReference type="ARBA" id="ARBA00022692"/>
    </source>
</evidence>
<dbReference type="InterPro" id="IPR039859">
    <property type="entry name" value="PFA4/ZDH16/20/ERF2-like"/>
</dbReference>
<feature type="compositionally biased region" description="Low complexity" evidence="9">
    <location>
        <begin position="444"/>
        <end position="455"/>
    </location>
</feature>
<feature type="compositionally biased region" description="Polar residues" evidence="9">
    <location>
        <begin position="467"/>
        <end position="510"/>
    </location>
</feature>
<dbReference type="GO" id="GO:0005794">
    <property type="term" value="C:Golgi apparatus"/>
    <property type="evidence" value="ECO:0007669"/>
    <property type="project" value="TreeGrafter"/>
</dbReference>
<keyword evidence="7 8" id="KW-0012">Acyltransferase</keyword>
<keyword evidence="4 8" id="KW-0812">Transmembrane</keyword>
<feature type="compositionally biased region" description="Polar residues" evidence="9">
    <location>
        <begin position="296"/>
        <end position="306"/>
    </location>
</feature>
<evidence type="ECO:0000313" key="12">
    <source>
        <dbReference type="Proteomes" id="UP001457282"/>
    </source>
</evidence>
<evidence type="ECO:0000256" key="6">
    <source>
        <dbReference type="ARBA" id="ARBA00023136"/>
    </source>
</evidence>
<feature type="transmembrane region" description="Helical" evidence="8">
    <location>
        <begin position="12"/>
        <end position="32"/>
    </location>
</feature>
<dbReference type="GO" id="GO:0005783">
    <property type="term" value="C:endoplasmic reticulum"/>
    <property type="evidence" value="ECO:0007669"/>
    <property type="project" value="TreeGrafter"/>
</dbReference>
<evidence type="ECO:0000256" key="3">
    <source>
        <dbReference type="ARBA" id="ARBA00022679"/>
    </source>
</evidence>